<organism evidence="1 2">
    <name type="scientific">Sphingomonas hominis</name>
    <dbReference type="NCBI Taxonomy" id="2741495"/>
    <lineage>
        <taxon>Bacteria</taxon>
        <taxon>Pseudomonadati</taxon>
        <taxon>Pseudomonadota</taxon>
        <taxon>Alphaproteobacteria</taxon>
        <taxon>Sphingomonadales</taxon>
        <taxon>Sphingomonadaceae</taxon>
        <taxon>Sphingomonas</taxon>
    </lineage>
</organism>
<dbReference type="Proteomes" id="UP000621447">
    <property type="component" value="Unassembled WGS sequence"/>
</dbReference>
<dbReference type="EMBL" id="JABULH010000001">
    <property type="protein sequence ID" value="NTS63726.1"/>
    <property type="molecule type" value="Genomic_DNA"/>
</dbReference>
<comment type="caution">
    <text evidence="1">The sequence shown here is derived from an EMBL/GenBank/DDBJ whole genome shotgun (WGS) entry which is preliminary data.</text>
</comment>
<gene>
    <name evidence="1" type="ORF">HRV97_00955</name>
</gene>
<sequence>MGAGANGRITMLADPSLAPPPAAVRIVTDALRFCVGADPTTVARRVAAAGWKAARPPSGLSIAANAPDRDEQLAAGETVQPAERLETCSVFTNAPVGGVNAQVARALGTAPLFRYAGSSTYRAWLQGGAGTNGTWRSTPTNPAAFAEARAAGEIYSLIVTENANGSGVVIVNPRPAASQP</sequence>
<evidence type="ECO:0000313" key="2">
    <source>
        <dbReference type="Proteomes" id="UP000621447"/>
    </source>
</evidence>
<reference evidence="1 2" key="1">
    <citation type="submission" date="2020-06" db="EMBL/GenBank/DDBJ databases">
        <title>Sphingomonas hominis sp. nov., a member of the Sphingomonas, isolated from the hair of a 22-year-old girl.</title>
        <authorList>
            <person name="Zhang D.-F."/>
            <person name="Cui X.-W."/>
        </authorList>
    </citation>
    <scope>NUCLEOTIDE SEQUENCE [LARGE SCALE GENOMIC DNA]</scope>
    <source>
        <strain evidence="1 2">HHU CXW</strain>
    </source>
</reference>
<name>A0ABX2JCD4_9SPHN</name>
<evidence type="ECO:0000313" key="1">
    <source>
        <dbReference type="EMBL" id="NTS63726.1"/>
    </source>
</evidence>
<dbReference type="RefSeq" id="WP_174191835.1">
    <property type="nucleotide sequence ID" value="NZ_JABULH010000001.1"/>
</dbReference>
<proteinExistence type="predicted"/>
<keyword evidence="2" id="KW-1185">Reference proteome</keyword>
<protein>
    <submittedName>
        <fullName evidence="1">Uncharacterized protein</fullName>
    </submittedName>
</protein>
<accession>A0ABX2JCD4</accession>